<dbReference type="InterPro" id="IPR046318">
    <property type="entry name" value="DUF5344"/>
</dbReference>
<keyword evidence="1" id="KW-0175">Coiled coil</keyword>
<gene>
    <name evidence="3" type="ORF">G4D64_17070</name>
    <name evidence="2" type="ORF">H1Z61_17145</name>
</gene>
<sequence length="92" mass="10408">MSDEIKVVYAEVEKELAELRTAIIAVQTSIASSIQACQDMITAEKVNKLNESLQQILKRYQKILLNNESMANKAIQKLREVDETLAAGMRKR</sequence>
<evidence type="ECO:0000256" key="1">
    <source>
        <dbReference type="SAM" id="Coils"/>
    </source>
</evidence>
<dbReference type="Proteomes" id="UP000570010">
    <property type="component" value="Unassembled WGS sequence"/>
</dbReference>
<evidence type="ECO:0000313" key="3">
    <source>
        <dbReference type="EMBL" id="NEY83158.1"/>
    </source>
</evidence>
<comment type="caution">
    <text evidence="3">The sequence shown here is derived from an EMBL/GenBank/DDBJ whole genome shotgun (WGS) entry which is preliminary data.</text>
</comment>
<accession>A0A6B3W0Y4</accession>
<name>A0A6B3W0Y4_9BACI</name>
<dbReference type="Proteomes" id="UP000472971">
    <property type="component" value="Unassembled WGS sequence"/>
</dbReference>
<evidence type="ECO:0000313" key="5">
    <source>
        <dbReference type="Proteomes" id="UP000570010"/>
    </source>
</evidence>
<evidence type="ECO:0000313" key="2">
    <source>
        <dbReference type="EMBL" id="MBA4538803.1"/>
    </source>
</evidence>
<organism evidence="3 4">
    <name type="scientific">Bacillus aquiflavi</name>
    <dbReference type="NCBI Taxonomy" id="2672567"/>
    <lineage>
        <taxon>Bacteria</taxon>
        <taxon>Bacillati</taxon>
        <taxon>Bacillota</taxon>
        <taxon>Bacilli</taxon>
        <taxon>Bacillales</taxon>
        <taxon>Bacillaceae</taxon>
        <taxon>Bacillus</taxon>
    </lineage>
</organism>
<keyword evidence="4" id="KW-1185">Reference proteome</keyword>
<reference evidence="3 4" key="1">
    <citation type="submission" date="2020-02" db="EMBL/GenBank/DDBJ databases">
        <title>Bacillus aquiflavi sp. nov., isolated from yellow water of strong flavor Chinese baijiu in Yibin region of China.</title>
        <authorList>
            <person name="Xie J."/>
        </authorList>
    </citation>
    <scope>NUCLEOTIDE SEQUENCE [LARGE SCALE GENOMIC DNA]</scope>
    <source>
        <strain evidence="3 4">3H-10</strain>
    </source>
</reference>
<dbReference type="EMBL" id="JACEIO010000082">
    <property type="protein sequence ID" value="MBA4538803.1"/>
    <property type="molecule type" value="Genomic_DNA"/>
</dbReference>
<proteinExistence type="predicted"/>
<protein>
    <submittedName>
        <fullName evidence="3">YwqI/YxiC family protein</fullName>
    </submittedName>
</protein>
<reference evidence="2 5" key="2">
    <citation type="submission" date="2020-07" db="EMBL/GenBank/DDBJ databases">
        <authorList>
            <person name="Feng H."/>
        </authorList>
    </citation>
    <scope>NUCLEOTIDE SEQUENCE [LARGE SCALE GENOMIC DNA]</scope>
    <source>
        <strain evidence="2">S-12</strain>
        <strain evidence="5">s-12</strain>
    </source>
</reference>
<evidence type="ECO:0000313" key="4">
    <source>
        <dbReference type="Proteomes" id="UP000472971"/>
    </source>
</evidence>
<dbReference type="EMBL" id="JAAIWN010000085">
    <property type="protein sequence ID" value="NEY83158.1"/>
    <property type="molecule type" value="Genomic_DNA"/>
</dbReference>
<dbReference type="AlphaFoldDB" id="A0A6B3W0Y4"/>
<dbReference type="Pfam" id="PF17279">
    <property type="entry name" value="DUF5344"/>
    <property type="match status" value="1"/>
</dbReference>
<feature type="coiled-coil region" evidence="1">
    <location>
        <begin position="2"/>
        <end position="63"/>
    </location>
</feature>
<dbReference type="RefSeq" id="WP_163243559.1">
    <property type="nucleotide sequence ID" value="NZ_CP082780.1"/>
</dbReference>